<name>Q0GNL3_9ZZZZ</name>
<proteinExistence type="predicted"/>
<protein>
    <recommendedName>
        <fullName evidence="4">DH domain-containing protein</fullName>
    </recommendedName>
</protein>
<feature type="transmembrane region" description="Helical" evidence="2">
    <location>
        <begin position="89"/>
        <end position="116"/>
    </location>
</feature>
<evidence type="ECO:0000256" key="1">
    <source>
        <dbReference type="SAM" id="MobiDB-lite"/>
    </source>
</evidence>
<keyword evidence="2" id="KW-0472">Membrane</keyword>
<evidence type="ECO:0000256" key="2">
    <source>
        <dbReference type="SAM" id="Phobius"/>
    </source>
</evidence>
<evidence type="ECO:0000313" key="3">
    <source>
        <dbReference type="EMBL" id="ABI21589.1"/>
    </source>
</evidence>
<keyword evidence="2" id="KW-0812">Transmembrane</keyword>
<keyword evidence="2" id="KW-1133">Transmembrane helix</keyword>
<feature type="compositionally biased region" description="Low complexity" evidence="1">
    <location>
        <begin position="1"/>
        <end position="56"/>
    </location>
</feature>
<dbReference type="AlphaFoldDB" id="Q0GNL3"/>
<evidence type="ECO:0008006" key="4">
    <source>
        <dbReference type="Google" id="ProtNLM"/>
    </source>
</evidence>
<feature type="region of interest" description="Disordered" evidence="1">
    <location>
        <begin position="1"/>
        <end position="62"/>
    </location>
</feature>
<dbReference type="EMBL" id="DQ813472">
    <property type="protein sequence ID" value="ABI21589.1"/>
    <property type="molecule type" value="Genomic_DNA"/>
</dbReference>
<sequence>MNNNQQPTTNNQQPTTNNQQPTTNNQQPTTNNQQPTTNNNQPTNNQQPTKTTTKTTVKAETDYEGLGRKNQVLCDLAESEKAYAEDLEIIVKVFIFILLFIHRLLFASFSISLSFYR</sequence>
<accession>Q0GNL3</accession>
<organism evidence="3">
    <name type="scientific">uncultured organism</name>
    <dbReference type="NCBI Taxonomy" id="155900"/>
    <lineage>
        <taxon>unclassified sequences</taxon>
        <taxon>environmental samples</taxon>
    </lineage>
</organism>
<reference evidence="3" key="1">
    <citation type="journal article" date="2006" name="Mol. Microbiol.">
        <title>Metagenomic DNA fragments that affect Escherichia coli mutational pathways.</title>
        <authorList>
            <person name="Yang H."/>
            <person name="To K.H."/>
            <person name="Aguila S.J."/>
            <person name="Miller J.H."/>
        </authorList>
    </citation>
    <scope>NUCLEOTIDE SEQUENCE</scope>
</reference>